<dbReference type="Gene3D" id="3.90.180.10">
    <property type="entry name" value="Medium-chain alcohol dehydrogenases, catalytic domain"/>
    <property type="match status" value="1"/>
</dbReference>
<dbReference type="SUPFAM" id="SSF51735">
    <property type="entry name" value="NAD(P)-binding Rossmann-fold domains"/>
    <property type="match status" value="1"/>
</dbReference>
<dbReference type="Gene3D" id="3.40.50.720">
    <property type="entry name" value="NAD(P)-binding Rossmann-like Domain"/>
    <property type="match status" value="1"/>
</dbReference>
<dbReference type="InterPro" id="IPR020843">
    <property type="entry name" value="ER"/>
</dbReference>
<organism evidence="4 5">
    <name type="scientific">Cladonia borealis</name>
    <dbReference type="NCBI Taxonomy" id="184061"/>
    <lineage>
        <taxon>Eukaryota</taxon>
        <taxon>Fungi</taxon>
        <taxon>Dikarya</taxon>
        <taxon>Ascomycota</taxon>
        <taxon>Pezizomycotina</taxon>
        <taxon>Lecanoromycetes</taxon>
        <taxon>OSLEUM clade</taxon>
        <taxon>Lecanoromycetidae</taxon>
        <taxon>Lecanorales</taxon>
        <taxon>Lecanorineae</taxon>
        <taxon>Cladoniaceae</taxon>
        <taxon>Cladonia</taxon>
    </lineage>
</organism>
<dbReference type="InterPro" id="IPR011032">
    <property type="entry name" value="GroES-like_sf"/>
</dbReference>
<dbReference type="Pfam" id="PF08240">
    <property type="entry name" value="ADH_N"/>
    <property type="match status" value="1"/>
</dbReference>
<evidence type="ECO:0000313" key="4">
    <source>
        <dbReference type="EMBL" id="KAK0509516.1"/>
    </source>
</evidence>
<name>A0AA39U7H3_9LECA</name>
<evidence type="ECO:0000313" key="5">
    <source>
        <dbReference type="Proteomes" id="UP001166286"/>
    </source>
</evidence>
<dbReference type="EMBL" id="JAFEKC020000018">
    <property type="protein sequence ID" value="KAK0509516.1"/>
    <property type="molecule type" value="Genomic_DNA"/>
</dbReference>
<dbReference type="GO" id="GO:0016651">
    <property type="term" value="F:oxidoreductase activity, acting on NAD(P)H"/>
    <property type="evidence" value="ECO:0007669"/>
    <property type="project" value="InterPro"/>
</dbReference>
<proteinExistence type="inferred from homology"/>
<accession>A0AA39U7H3</accession>
<evidence type="ECO:0000256" key="1">
    <source>
        <dbReference type="ARBA" id="ARBA00008072"/>
    </source>
</evidence>
<protein>
    <recommendedName>
        <fullName evidence="3">Enoyl reductase (ER) domain-containing protein</fullName>
    </recommendedName>
</protein>
<dbReference type="AlphaFoldDB" id="A0AA39U7H3"/>
<comment type="caution">
    <text evidence="4">The sequence shown here is derived from an EMBL/GenBank/DDBJ whole genome shotgun (WGS) entry which is preliminary data.</text>
</comment>
<dbReference type="CDD" id="cd08249">
    <property type="entry name" value="enoyl_reductase_like"/>
    <property type="match status" value="1"/>
</dbReference>
<dbReference type="InterPro" id="IPR047122">
    <property type="entry name" value="Trans-enoyl_RdTase-like"/>
</dbReference>
<dbReference type="SMART" id="SM00829">
    <property type="entry name" value="PKS_ER"/>
    <property type="match status" value="1"/>
</dbReference>
<comment type="similarity">
    <text evidence="1">Belongs to the zinc-containing alcohol dehydrogenase family.</text>
</comment>
<dbReference type="PANTHER" id="PTHR45348:SF5">
    <property type="entry name" value="OXIDOREDUCTASE, PUTATIVE (AFU_ORTHOLOGUE AFUA_8G01420)-RELATED"/>
    <property type="match status" value="1"/>
</dbReference>
<dbReference type="InterPro" id="IPR036291">
    <property type="entry name" value="NAD(P)-bd_dom_sf"/>
</dbReference>
<evidence type="ECO:0000256" key="2">
    <source>
        <dbReference type="ARBA" id="ARBA00023002"/>
    </source>
</evidence>
<keyword evidence="5" id="KW-1185">Reference proteome</keyword>
<gene>
    <name evidence="4" type="ORF">JMJ35_007910</name>
</gene>
<dbReference type="PANTHER" id="PTHR45348">
    <property type="entry name" value="HYPOTHETICAL OXIDOREDUCTASE (EUROFUNG)"/>
    <property type="match status" value="1"/>
</dbReference>
<dbReference type="InterPro" id="IPR013154">
    <property type="entry name" value="ADH-like_N"/>
</dbReference>
<sequence>MKEAILHKGLKVEIIDSPIPTPEPAQVVTKVIVSGSNPKDWKRPERDGQTLNQGDDIAGVVHAVGSDVVEFKPGDRVAAFHQMASPGGSYAEYAVSLDHATFHIPKKTSFEEAATIPLAAMTAAFGLYQRLNLPPPWRPTLTPIPTIIYGAAGAVGSFAIQMAQQSNIHPLICVAGKGIPHVEKLIDPSKGDVVLDYREGNEKLVQNLKAAVQKAGGKVEYAFDTVSDHGTYVNICQVLDHKTGKITLILPGRKYEEIPDTVEKSITFVGSAQTGTDPDPWQKKTGMQTGNEEFAMAFFRYFGRGLQKGFFKGHPYEVVPGGLGGVESALRNLKDGKASAVKYVFRIEDTEGVPR</sequence>
<dbReference type="SUPFAM" id="SSF50129">
    <property type="entry name" value="GroES-like"/>
    <property type="match status" value="1"/>
</dbReference>
<evidence type="ECO:0000259" key="3">
    <source>
        <dbReference type="SMART" id="SM00829"/>
    </source>
</evidence>
<keyword evidence="2" id="KW-0560">Oxidoreductase</keyword>
<feature type="domain" description="Enoyl reductase (ER)" evidence="3">
    <location>
        <begin position="9"/>
        <end position="341"/>
    </location>
</feature>
<reference evidence="4" key="1">
    <citation type="submission" date="2023-03" db="EMBL/GenBank/DDBJ databases">
        <title>Complete genome of Cladonia borealis.</title>
        <authorList>
            <person name="Park H."/>
        </authorList>
    </citation>
    <scope>NUCLEOTIDE SEQUENCE</scope>
    <source>
        <strain evidence="4">ANT050790</strain>
    </source>
</reference>
<dbReference type="Proteomes" id="UP001166286">
    <property type="component" value="Unassembled WGS sequence"/>
</dbReference>